<evidence type="ECO:0000256" key="1">
    <source>
        <dbReference type="SAM" id="Coils"/>
    </source>
</evidence>
<keyword evidence="1" id="KW-0175">Coiled coil</keyword>
<feature type="region of interest" description="Disordered" evidence="2">
    <location>
        <begin position="365"/>
        <end position="507"/>
    </location>
</feature>
<proteinExistence type="predicted"/>
<feature type="compositionally biased region" description="Low complexity" evidence="2">
    <location>
        <begin position="242"/>
        <end position="259"/>
    </location>
</feature>
<evidence type="ECO:0000313" key="3">
    <source>
        <dbReference type="EMBL" id="CAD9032299.1"/>
    </source>
</evidence>
<feature type="compositionally biased region" description="Basic and acidic residues" evidence="2">
    <location>
        <begin position="152"/>
        <end position="163"/>
    </location>
</feature>
<evidence type="ECO:0000256" key="2">
    <source>
        <dbReference type="SAM" id="MobiDB-lite"/>
    </source>
</evidence>
<accession>A0A7S1J4Q6</accession>
<feature type="compositionally biased region" description="Basic and acidic residues" evidence="2">
    <location>
        <begin position="413"/>
        <end position="423"/>
    </location>
</feature>
<feature type="region of interest" description="Disordered" evidence="2">
    <location>
        <begin position="1"/>
        <end position="26"/>
    </location>
</feature>
<dbReference type="AlphaFoldDB" id="A0A7S1J4Q6"/>
<feature type="coiled-coil region" evidence="1">
    <location>
        <begin position="822"/>
        <end position="885"/>
    </location>
</feature>
<gene>
    <name evidence="3" type="ORF">EGYM00392_LOCUS43442</name>
</gene>
<feature type="region of interest" description="Disordered" evidence="2">
    <location>
        <begin position="217"/>
        <end position="285"/>
    </location>
</feature>
<dbReference type="EMBL" id="HBGA01116702">
    <property type="protein sequence ID" value="CAD9032299.1"/>
    <property type="molecule type" value="Transcribed_RNA"/>
</dbReference>
<dbReference type="PANTHER" id="PTHR23159:SF31">
    <property type="entry name" value="CENTROSOME-ASSOCIATED PROTEIN CEP250 ISOFORM X1"/>
    <property type="match status" value="1"/>
</dbReference>
<sequence>MQPHNAPDASYYPGVNGNLRSLNNEHQLGLVPRQGPHQHMNAPLYRYGPWGSGVGAQQYQPPPGYQPQPANSQFMGQPPARPLMNGLDGALALVQQHPGFGSPQSDHSGQSKPQRQLRRRSASQPTRRKSAESRQPKLAKQQLEELEALADGLRKPSWRDPGRNDLQSAWEAKKKDWQQQRREDAIELKENKEIEARWKKQQAEIQRLVAQIEKAAYDEGKSSAQKKGQPVRKKGEVPRNLPPLKSLSGSSSVPVTPSPAMGRIDHRSGPSSAQPSNGSAGRPMYPMLNMQAQIHGPGYVPWPALGHLQGKPLPGLPALLAPDGPRLPAEYHHRHAVPPPNTNVNDRDAPFRINPSWREAYITELSEDSPSQASGASHVLPSQRATSGPPLVQHPVGNAESLELDTRPPYPPEGDRGGMDPRSKILYGPTGPTYGHAGPIEPQPSSDRFSPIGGHVPSSVGGSNSLPSPRMSFDSERSSVSASVASSSRASEPAGNHRVGHMRASRVEDAASSRLRLLEKEIELELLNVRQARANADDTKGSDLEREVELMLTKVRQALGSDDRSPRSSLKAEEMTLDLAKLRNTLSKMDQNEPSEDRPLRANGGASRDQLTVQEEEAIGRMMGAHVLTSDDCTLLVQLLLTIDDAKGMLAIERLELLGQNTPDPASWVFSVVRHLAKTKDVAEYLAVLKQLEHLESLEADARHVVEHARQTTLQMEVHIFNLMSMEERQRFVILHNEASERLLGVGWGAVERACLLWDGFKTEAALRQTIMYEEFWARKAIQAPHIEGIEEYHRAGVEVDEADATRAIGSAWEGVVYHLHSEQLARENEELQNQVAYIEMMVKQQEEDESRQQLKMAQQMQQRQQALDQLRQREEAALARLQQLGE</sequence>
<feature type="compositionally biased region" description="Polar residues" evidence="2">
    <location>
        <begin position="102"/>
        <end position="114"/>
    </location>
</feature>
<protein>
    <submittedName>
        <fullName evidence="3">Uncharacterized protein</fullName>
    </submittedName>
</protein>
<name>A0A7S1J4Q6_9EUGL</name>
<feature type="compositionally biased region" description="Basic and acidic residues" evidence="2">
    <location>
        <begin position="171"/>
        <end position="182"/>
    </location>
</feature>
<feature type="compositionally biased region" description="Low complexity" evidence="2">
    <location>
        <begin position="478"/>
        <end position="492"/>
    </location>
</feature>
<organism evidence="3">
    <name type="scientific">Eutreptiella gymnastica</name>
    <dbReference type="NCBI Taxonomy" id="73025"/>
    <lineage>
        <taxon>Eukaryota</taxon>
        <taxon>Discoba</taxon>
        <taxon>Euglenozoa</taxon>
        <taxon>Euglenida</taxon>
        <taxon>Spirocuta</taxon>
        <taxon>Euglenophyceae</taxon>
        <taxon>Eutreptiales</taxon>
        <taxon>Eutreptiaceae</taxon>
        <taxon>Eutreptiella</taxon>
    </lineage>
</organism>
<feature type="region of interest" description="Disordered" evidence="2">
    <location>
        <begin position="585"/>
        <end position="609"/>
    </location>
</feature>
<feature type="compositionally biased region" description="Polar residues" evidence="2">
    <location>
        <begin position="269"/>
        <end position="279"/>
    </location>
</feature>
<reference evidence="3" key="1">
    <citation type="submission" date="2021-01" db="EMBL/GenBank/DDBJ databases">
        <authorList>
            <person name="Corre E."/>
            <person name="Pelletier E."/>
            <person name="Niang G."/>
            <person name="Scheremetjew M."/>
            <person name="Finn R."/>
            <person name="Kale V."/>
            <person name="Holt S."/>
            <person name="Cochrane G."/>
            <person name="Meng A."/>
            <person name="Brown T."/>
            <person name="Cohen L."/>
        </authorList>
    </citation>
    <scope>NUCLEOTIDE SEQUENCE</scope>
    <source>
        <strain evidence="3">NIES-381</strain>
    </source>
</reference>
<dbReference type="PANTHER" id="PTHR23159">
    <property type="entry name" value="CENTROSOMAL PROTEIN 2"/>
    <property type="match status" value="1"/>
</dbReference>
<feature type="region of interest" description="Disordered" evidence="2">
    <location>
        <begin position="53"/>
        <end position="182"/>
    </location>
</feature>